<evidence type="ECO:0000256" key="4">
    <source>
        <dbReference type="ARBA" id="ARBA00012723"/>
    </source>
</evidence>
<dbReference type="GO" id="GO:0034976">
    <property type="term" value="P:response to endoplasmic reticulum stress"/>
    <property type="evidence" value="ECO:0007669"/>
    <property type="project" value="TreeGrafter"/>
</dbReference>
<keyword evidence="9" id="KW-0676">Redox-active center</keyword>
<dbReference type="InterPro" id="IPR036249">
    <property type="entry name" value="Thioredoxin-like_sf"/>
</dbReference>
<comment type="subcellular location">
    <subcellularLocation>
        <location evidence="2">Endoplasmic reticulum lumen</location>
    </subcellularLocation>
</comment>
<dbReference type="OrthoDB" id="427280at2759"/>
<dbReference type="GO" id="GO:0003756">
    <property type="term" value="F:protein disulfide isomerase activity"/>
    <property type="evidence" value="ECO:0007669"/>
    <property type="project" value="UniProtKB-EC"/>
</dbReference>
<keyword evidence="8" id="KW-0413">Isomerase</keyword>
<dbReference type="GO" id="GO:0006457">
    <property type="term" value="P:protein folding"/>
    <property type="evidence" value="ECO:0007669"/>
    <property type="project" value="TreeGrafter"/>
</dbReference>
<keyword evidence="6" id="KW-0256">Endoplasmic reticulum</keyword>
<dbReference type="Pfam" id="PF00085">
    <property type="entry name" value="Thioredoxin"/>
    <property type="match status" value="1"/>
</dbReference>
<evidence type="ECO:0000256" key="6">
    <source>
        <dbReference type="ARBA" id="ARBA00022824"/>
    </source>
</evidence>
<evidence type="ECO:0000256" key="2">
    <source>
        <dbReference type="ARBA" id="ARBA00004319"/>
    </source>
</evidence>
<dbReference type="Gene3D" id="3.40.30.10">
    <property type="entry name" value="Glutaredoxin"/>
    <property type="match status" value="2"/>
</dbReference>
<dbReference type="Proteomes" id="UP000823405">
    <property type="component" value="Unassembled WGS sequence"/>
</dbReference>
<gene>
    <name evidence="11" type="primary">PDI1_5</name>
    <name evidence="11" type="ORF">BGZ97_010546</name>
</gene>
<evidence type="ECO:0000256" key="9">
    <source>
        <dbReference type="ARBA" id="ARBA00023284"/>
    </source>
</evidence>
<sequence length="220" mass="24160">LGALYKGSNVVIGKFDATANDLPTSVPFSVSGYPTIKFKKAGAKDYVDYKGQRTAAAFVDFLRKNAVNKVEIADPEGLYESKLKSEAVPASQDGPVTVVVADNYEKVVHDNDKDVLIEFYAPWCGFCKRLAPIYDELGALYKGSNIVVAKLDVTANGLPSSVPFSVSGYPTIKFKKAGTKDYMDYEGDRTTEAFISFLEKNAVNKVEVKNDTKKEKRDEL</sequence>
<dbReference type="InterPro" id="IPR013766">
    <property type="entry name" value="Thioredoxin_domain"/>
</dbReference>
<feature type="non-terminal residue" evidence="11">
    <location>
        <position position="1"/>
    </location>
</feature>
<feature type="domain" description="Thioredoxin" evidence="10">
    <location>
        <begin position="77"/>
        <end position="203"/>
    </location>
</feature>
<reference evidence="11" key="1">
    <citation type="journal article" date="2020" name="Fungal Divers.">
        <title>Resolving the Mortierellaceae phylogeny through synthesis of multi-gene phylogenetics and phylogenomics.</title>
        <authorList>
            <person name="Vandepol N."/>
            <person name="Liber J."/>
            <person name="Desiro A."/>
            <person name="Na H."/>
            <person name="Kennedy M."/>
            <person name="Barry K."/>
            <person name="Grigoriev I.V."/>
            <person name="Miller A.N."/>
            <person name="O'Donnell K."/>
            <person name="Stajich J.E."/>
            <person name="Bonito G."/>
        </authorList>
    </citation>
    <scope>NUCLEOTIDE SEQUENCE</scope>
    <source>
        <strain evidence="11">NVP60</strain>
    </source>
</reference>
<evidence type="ECO:0000313" key="12">
    <source>
        <dbReference type="Proteomes" id="UP000823405"/>
    </source>
</evidence>
<comment type="caution">
    <text evidence="11">The sequence shown here is derived from an EMBL/GenBank/DDBJ whole genome shotgun (WGS) entry which is preliminary data.</text>
</comment>
<accession>A0A9P6RM46</accession>
<dbReference type="EMBL" id="JAAAIN010000055">
    <property type="protein sequence ID" value="KAG0321719.1"/>
    <property type="molecule type" value="Genomic_DNA"/>
</dbReference>
<evidence type="ECO:0000259" key="10">
    <source>
        <dbReference type="PROSITE" id="PS51352"/>
    </source>
</evidence>
<evidence type="ECO:0000313" key="11">
    <source>
        <dbReference type="EMBL" id="KAG0321719.1"/>
    </source>
</evidence>
<keyword evidence="7" id="KW-1015">Disulfide bond</keyword>
<evidence type="ECO:0000256" key="1">
    <source>
        <dbReference type="ARBA" id="ARBA00001182"/>
    </source>
</evidence>
<dbReference type="PANTHER" id="PTHR18929:SF132">
    <property type="entry name" value="PROTEIN DISULFIDE-ISOMERASE A3"/>
    <property type="match status" value="1"/>
</dbReference>
<organism evidence="11 12">
    <name type="scientific">Linnemannia gamsii</name>
    <dbReference type="NCBI Taxonomy" id="64522"/>
    <lineage>
        <taxon>Eukaryota</taxon>
        <taxon>Fungi</taxon>
        <taxon>Fungi incertae sedis</taxon>
        <taxon>Mucoromycota</taxon>
        <taxon>Mortierellomycotina</taxon>
        <taxon>Mortierellomycetes</taxon>
        <taxon>Mortierellales</taxon>
        <taxon>Mortierellaceae</taxon>
        <taxon>Linnemannia</taxon>
    </lineage>
</organism>
<comment type="similarity">
    <text evidence="3">Belongs to the protein disulfide isomerase family.</text>
</comment>
<dbReference type="PROSITE" id="PS51352">
    <property type="entry name" value="THIOREDOXIN_2"/>
    <property type="match status" value="1"/>
</dbReference>
<dbReference type="AlphaFoldDB" id="A0A9P6RM46"/>
<keyword evidence="5" id="KW-0732">Signal</keyword>
<evidence type="ECO:0000256" key="5">
    <source>
        <dbReference type="ARBA" id="ARBA00022729"/>
    </source>
</evidence>
<protein>
    <recommendedName>
        <fullName evidence="4">protein disulfide-isomerase</fullName>
        <ecNumber evidence="4">5.3.4.1</ecNumber>
    </recommendedName>
</protein>
<dbReference type="EC" id="5.3.4.1" evidence="4"/>
<evidence type="ECO:0000256" key="7">
    <source>
        <dbReference type="ARBA" id="ARBA00023157"/>
    </source>
</evidence>
<dbReference type="NCBIfam" id="TIGR01126">
    <property type="entry name" value="pdi_dom"/>
    <property type="match status" value="1"/>
</dbReference>
<evidence type="ECO:0000256" key="3">
    <source>
        <dbReference type="ARBA" id="ARBA00006347"/>
    </source>
</evidence>
<evidence type="ECO:0000256" key="8">
    <source>
        <dbReference type="ARBA" id="ARBA00023235"/>
    </source>
</evidence>
<dbReference type="PRINTS" id="PR00421">
    <property type="entry name" value="THIOREDOXIN"/>
</dbReference>
<dbReference type="InterPro" id="IPR005788">
    <property type="entry name" value="PDI_thioredoxin-like_dom"/>
</dbReference>
<dbReference type="CDD" id="cd02995">
    <property type="entry name" value="PDI_a_PDI_a'_C"/>
    <property type="match status" value="1"/>
</dbReference>
<dbReference type="GO" id="GO:0005788">
    <property type="term" value="C:endoplasmic reticulum lumen"/>
    <property type="evidence" value="ECO:0007669"/>
    <property type="project" value="UniProtKB-SubCell"/>
</dbReference>
<dbReference type="SUPFAM" id="SSF52833">
    <property type="entry name" value="Thioredoxin-like"/>
    <property type="match status" value="2"/>
</dbReference>
<comment type="catalytic activity">
    <reaction evidence="1">
        <text>Catalyzes the rearrangement of -S-S- bonds in proteins.</text>
        <dbReference type="EC" id="5.3.4.1"/>
    </reaction>
</comment>
<proteinExistence type="inferred from homology"/>
<dbReference type="PANTHER" id="PTHR18929">
    <property type="entry name" value="PROTEIN DISULFIDE ISOMERASE"/>
    <property type="match status" value="1"/>
</dbReference>
<name>A0A9P6RM46_9FUNG</name>
<keyword evidence="12" id="KW-1185">Reference proteome</keyword>